<dbReference type="AlphaFoldDB" id="A0A8I6RYF4"/>
<dbReference type="EnsemblMetazoa" id="XM_014398483.2">
    <property type="protein sequence ID" value="XP_014253969.1"/>
    <property type="gene ID" value="LOC106669175"/>
</dbReference>
<dbReference type="InterPro" id="IPR032862">
    <property type="entry name" value="ALKBH6"/>
</dbReference>
<dbReference type="OMA" id="KSPKTKW"/>
<evidence type="ECO:0000256" key="1">
    <source>
        <dbReference type="ARBA" id="ARBA00001954"/>
    </source>
</evidence>
<evidence type="ECO:0000313" key="11">
    <source>
        <dbReference type="Proteomes" id="UP000494040"/>
    </source>
</evidence>
<dbReference type="Gene3D" id="2.60.120.590">
    <property type="entry name" value="Alpha-ketoglutarate-dependent dioxygenase AlkB-like"/>
    <property type="match status" value="1"/>
</dbReference>
<keyword evidence="7" id="KW-0408">Iron</keyword>
<dbReference type="GO" id="GO:0051213">
    <property type="term" value="F:dioxygenase activity"/>
    <property type="evidence" value="ECO:0007669"/>
    <property type="project" value="UniProtKB-KW"/>
</dbReference>
<dbReference type="InterPro" id="IPR027450">
    <property type="entry name" value="AlkB-like"/>
</dbReference>
<proteinExistence type="inferred from homology"/>
<dbReference type="Pfam" id="PF13532">
    <property type="entry name" value="2OG-FeII_Oxy_2"/>
    <property type="match status" value="1"/>
</dbReference>
<dbReference type="RefSeq" id="XP_014253969.1">
    <property type="nucleotide sequence ID" value="XM_014398483.2"/>
</dbReference>
<reference evidence="10" key="1">
    <citation type="submission" date="2022-01" db="UniProtKB">
        <authorList>
            <consortium name="EnsemblMetazoa"/>
        </authorList>
    </citation>
    <scope>IDENTIFICATION</scope>
</reference>
<dbReference type="InterPro" id="IPR005123">
    <property type="entry name" value="Oxoglu/Fe-dep_dioxygenase_dom"/>
</dbReference>
<comment type="subcellular location">
    <subcellularLocation>
        <location evidence="2">Nucleus</location>
    </subcellularLocation>
</comment>
<dbReference type="PROSITE" id="PS51471">
    <property type="entry name" value="FE2OG_OXY"/>
    <property type="match status" value="1"/>
</dbReference>
<accession>A0A8I6RYF4</accession>
<evidence type="ECO:0000256" key="6">
    <source>
        <dbReference type="ARBA" id="ARBA00023002"/>
    </source>
</evidence>
<dbReference type="GO" id="GO:0046872">
    <property type="term" value="F:metal ion binding"/>
    <property type="evidence" value="ECO:0007669"/>
    <property type="project" value="UniProtKB-KW"/>
</dbReference>
<keyword evidence="4" id="KW-0479">Metal-binding</keyword>
<dbReference type="Proteomes" id="UP000494040">
    <property type="component" value="Unassembled WGS sequence"/>
</dbReference>
<evidence type="ECO:0000256" key="5">
    <source>
        <dbReference type="ARBA" id="ARBA00022964"/>
    </source>
</evidence>
<name>A0A8I6RYF4_CIMLE</name>
<evidence type="ECO:0000256" key="4">
    <source>
        <dbReference type="ARBA" id="ARBA00022723"/>
    </source>
</evidence>
<comment type="cofactor">
    <cofactor evidence="1">
        <name>Fe(2+)</name>
        <dbReference type="ChEBI" id="CHEBI:29033"/>
    </cofactor>
</comment>
<evidence type="ECO:0000256" key="8">
    <source>
        <dbReference type="ARBA" id="ARBA00023242"/>
    </source>
</evidence>
<dbReference type="GO" id="GO:0005634">
    <property type="term" value="C:nucleus"/>
    <property type="evidence" value="ECO:0007669"/>
    <property type="project" value="UniProtKB-SubCell"/>
</dbReference>
<keyword evidence="11" id="KW-1185">Reference proteome</keyword>
<evidence type="ECO:0000256" key="2">
    <source>
        <dbReference type="ARBA" id="ARBA00004123"/>
    </source>
</evidence>
<dbReference type="KEGG" id="clec:106669175"/>
<feature type="domain" description="Fe2OG dioxygenase" evidence="9">
    <location>
        <begin position="87"/>
        <end position="208"/>
    </location>
</feature>
<dbReference type="PANTHER" id="PTHR46030">
    <property type="entry name" value="ALPHA-KETOGLUTARATE-DEPENDENT DIOXYGENASE ALKB HOMOLOG 6"/>
    <property type="match status" value="1"/>
</dbReference>
<protein>
    <recommendedName>
        <fullName evidence="9">Fe2OG dioxygenase domain-containing protein</fullName>
    </recommendedName>
</protein>
<sequence>MEPYLVQKAPATILYIPDFINEMEESYLVDKVNNAPKPKWTYLSNRRLQNWGGLPLPKGMITEPLPDWLKFYVDRVNELGVFGNNIKANHVLVNEYLPGQGIMPHEDGPLFYPTIVTINCGSHTVLKFQKKRHDEDKKESEKPISMFLEPRSLIIVKDSMYQNYLHSIEEIYEDKIDDSIVNADLIKPKKGEKVTRKTRISFTIRNVPKICKFKLNIFK</sequence>
<comment type="similarity">
    <text evidence="3">Belongs to the alkB family.</text>
</comment>
<evidence type="ECO:0000259" key="9">
    <source>
        <dbReference type="PROSITE" id="PS51471"/>
    </source>
</evidence>
<dbReference type="InterPro" id="IPR037151">
    <property type="entry name" value="AlkB-like_sf"/>
</dbReference>
<dbReference type="PANTHER" id="PTHR46030:SF1">
    <property type="entry name" value="ALPHA-KETOGLUTARATE-DEPENDENT DIOXYGENASE ALKB HOMOLOG 6"/>
    <property type="match status" value="1"/>
</dbReference>
<evidence type="ECO:0000256" key="7">
    <source>
        <dbReference type="ARBA" id="ARBA00023004"/>
    </source>
</evidence>
<dbReference type="GeneID" id="106669175"/>
<keyword evidence="8" id="KW-0539">Nucleus</keyword>
<evidence type="ECO:0000256" key="3">
    <source>
        <dbReference type="ARBA" id="ARBA00007879"/>
    </source>
</evidence>
<keyword evidence="5" id="KW-0223">Dioxygenase</keyword>
<keyword evidence="6" id="KW-0560">Oxidoreductase</keyword>
<evidence type="ECO:0000313" key="10">
    <source>
        <dbReference type="EnsemblMetazoa" id="XP_014253969.1"/>
    </source>
</evidence>
<dbReference type="SUPFAM" id="SSF51197">
    <property type="entry name" value="Clavaminate synthase-like"/>
    <property type="match status" value="1"/>
</dbReference>
<organism evidence="10 11">
    <name type="scientific">Cimex lectularius</name>
    <name type="common">Bed bug</name>
    <name type="synonym">Acanthia lectularia</name>
    <dbReference type="NCBI Taxonomy" id="79782"/>
    <lineage>
        <taxon>Eukaryota</taxon>
        <taxon>Metazoa</taxon>
        <taxon>Ecdysozoa</taxon>
        <taxon>Arthropoda</taxon>
        <taxon>Hexapoda</taxon>
        <taxon>Insecta</taxon>
        <taxon>Pterygota</taxon>
        <taxon>Neoptera</taxon>
        <taxon>Paraneoptera</taxon>
        <taxon>Hemiptera</taxon>
        <taxon>Heteroptera</taxon>
        <taxon>Panheteroptera</taxon>
        <taxon>Cimicomorpha</taxon>
        <taxon>Cimicidae</taxon>
        <taxon>Cimex</taxon>
    </lineage>
</organism>
<dbReference type="OrthoDB" id="412814at2759"/>